<protein>
    <submittedName>
        <fullName evidence="2">IQ calmodulin-binding protein, putative</fullName>
    </submittedName>
</protein>
<organism evidence="2 3">
    <name type="scientific">Bodo saltans</name>
    <name type="common">Flagellated protozoan</name>
    <dbReference type="NCBI Taxonomy" id="75058"/>
    <lineage>
        <taxon>Eukaryota</taxon>
        <taxon>Discoba</taxon>
        <taxon>Euglenozoa</taxon>
        <taxon>Kinetoplastea</taxon>
        <taxon>Metakinetoplastina</taxon>
        <taxon>Eubodonida</taxon>
        <taxon>Bodonidae</taxon>
        <taxon>Bodo</taxon>
    </lineage>
</organism>
<dbReference type="InterPro" id="IPR027417">
    <property type="entry name" value="P-loop_NTPase"/>
</dbReference>
<feature type="region of interest" description="Disordered" evidence="1">
    <location>
        <begin position="400"/>
        <end position="425"/>
    </location>
</feature>
<dbReference type="EMBL" id="CYKH01001951">
    <property type="protein sequence ID" value="CUG91663.1"/>
    <property type="molecule type" value="Genomic_DNA"/>
</dbReference>
<reference evidence="3" key="1">
    <citation type="submission" date="2015-09" db="EMBL/GenBank/DDBJ databases">
        <authorList>
            <consortium name="Pathogen Informatics"/>
        </authorList>
    </citation>
    <scope>NUCLEOTIDE SEQUENCE [LARGE SCALE GENOMIC DNA]</scope>
    <source>
        <strain evidence="3">Lake Konstanz</strain>
    </source>
</reference>
<dbReference type="Proteomes" id="UP000051952">
    <property type="component" value="Unassembled WGS sequence"/>
</dbReference>
<sequence>MVVMRPASATLSRRVEGTSTSHSHHQGGGAARARPQSAVVRHAAEVYGCTPVAELQHVNRCGVAPSPTTTSTTLSGSRPRPLSAKVTRGPYTAGNKHAPGLSAPVTAVPSAASLAMEACKKCIREIFDVCEQLHLDDTFTSALHSFLKYIAIADVATVSRILQALTDNRAATLQVLRKVEARERVLQCLEQYITEAFLEPCGFGEEATDGDHQHHHNHGGNRNGSIAPHLAQQQLQQPRLKNTFLSVVGDKVQLLLDTQLEAVEEGLIGLSKTQLTMLTSEADAIMESLTQCTESVLRELTTWCDTMTRLWRTIELPEDHPSYSEYHSEQAALFPSVAAGNYHLQQQQQPIIGVGMYFDSPRNVHIPPPPAAVPFTTAAAAAGSPERSLMSSRNNSNLVAMSASSSGHNSRGGSPTQPHASHHAPPVRQHNFLWRSFNYQQKITRDAVPFFTLQETWSLGNLARIAEVIDRKKKRERLLADNDALRTHTEAVAAKARDEFLNIAAITIQSHFRRHQAMMWFQMYVMKRKAIATISRWWRRLKTRARFVKATDGGRAAIHLQRLWRAYVIRRDFPALIKANRAAKKIQRWWRYWDCHFRMVIRKLQRQHRIYAAVVVAKIVRRYVLQWKGRQRRFLMEAARTVQRIGRGCAARYQLRQ</sequence>
<dbReference type="SUPFAM" id="SSF52540">
    <property type="entry name" value="P-loop containing nucleoside triphosphate hydrolases"/>
    <property type="match status" value="1"/>
</dbReference>
<dbReference type="OrthoDB" id="2148418at2759"/>
<dbReference type="PROSITE" id="PS50096">
    <property type="entry name" value="IQ"/>
    <property type="match status" value="3"/>
</dbReference>
<proteinExistence type="predicted"/>
<dbReference type="Pfam" id="PF00612">
    <property type="entry name" value="IQ"/>
    <property type="match status" value="2"/>
</dbReference>
<evidence type="ECO:0000313" key="2">
    <source>
        <dbReference type="EMBL" id="CUG91663.1"/>
    </source>
</evidence>
<accession>A0A0S4JND0</accession>
<dbReference type="VEuPathDB" id="TriTrypDB:BSAL_33205"/>
<feature type="compositionally biased region" description="Low complexity" evidence="1">
    <location>
        <begin position="65"/>
        <end position="81"/>
    </location>
</feature>
<gene>
    <name evidence="2" type="ORF">BSAL_33205</name>
</gene>
<evidence type="ECO:0000256" key="1">
    <source>
        <dbReference type="SAM" id="MobiDB-lite"/>
    </source>
</evidence>
<evidence type="ECO:0000313" key="3">
    <source>
        <dbReference type="Proteomes" id="UP000051952"/>
    </source>
</evidence>
<keyword evidence="3" id="KW-1185">Reference proteome</keyword>
<dbReference type="AlphaFoldDB" id="A0A0S4JND0"/>
<feature type="region of interest" description="Disordered" evidence="1">
    <location>
        <begin position="62"/>
        <end position="102"/>
    </location>
</feature>
<dbReference type="InterPro" id="IPR000048">
    <property type="entry name" value="IQ_motif_EF-hand-BS"/>
</dbReference>
<feature type="region of interest" description="Disordered" evidence="1">
    <location>
        <begin position="1"/>
        <end position="35"/>
    </location>
</feature>
<feature type="compositionally biased region" description="Polar residues" evidence="1">
    <location>
        <begin position="402"/>
        <end position="419"/>
    </location>
</feature>
<dbReference type="Gene3D" id="1.20.5.190">
    <property type="match status" value="2"/>
</dbReference>
<feature type="non-terminal residue" evidence="2">
    <location>
        <position position="657"/>
    </location>
</feature>
<name>A0A0S4JND0_BODSA</name>
<dbReference type="SMART" id="SM00015">
    <property type="entry name" value="IQ"/>
    <property type="match status" value="4"/>
</dbReference>